<dbReference type="OrthoDB" id="10255512at2759"/>
<evidence type="ECO:0000256" key="5">
    <source>
        <dbReference type="ARBA" id="ARBA00023157"/>
    </source>
</evidence>
<keyword evidence="8" id="KW-1185">Reference proteome</keyword>
<gene>
    <name evidence="7" type="primary">Sftpa1</name>
    <name evidence="7" type="ORF">SAPAEN_R05843</name>
</gene>
<keyword evidence="4" id="KW-0430">Lectin</keyword>
<dbReference type="SMART" id="SM00034">
    <property type="entry name" value="CLECT"/>
    <property type="match status" value="1"/>
</dbReference>
<dbReference type="InterPro" id="IPR051663">
    <property type="entry name" value="CLec_Tetranectin-domain"/>
</dbReference>
<comment type="subcellular location">
    <subcellularLocation>
        <location evidence="1">Secreted</location>
    </subcellularLocation>
</comment>
<sequence>AVLHLQKTITESGGKIFATNGKKADFNTTLQKCKEAGGSIAAPRNAGENDAVLYFVKTFNTYAYLGMKEYLIPGNFQFLDGTQLTYTNWYSNEPSGKGEEECVEMYTDGTWNDKRCNQNRLIVCQF</sequence>
<accession>A0A7K7TKJ5</accession>
<comment type="caution">
    <text evidence="7">The sequence shown here is derived from an EMBL/GenBank/DDBJ whole genome shotgun (WGS) entry which is preliminary data.</text>
</comment>
<protein>
    <submittedName>
        <fullName evidence="7">SFTPA protein</fullName>
    </submittedName>
</protein>
<dbReference type="GO" id="GO:0008083">
    <property type="term" value="F:growth factor activity"/>
    <property type="evidence" value="ECO:0007669"/>
    <property type="project" value="TreeGrafter"/>
</dbReference>
<keyword evidence="3" id="KW-0732">Signal</keyword>
<dbReference type="SUPFAM" id="SSF56436">
    <property type="entry name" value="C-type lectin-like"/>
    <property type="match status" value="1"/>
</dbReference>
<dbReference type="PROSITE" id="PS00615">
    <property type="entry name" value="C_TYPE_LECTIN_1"/>
    <property type="match status" value="1"/>
</dbReference>
<evidence type="ECO:0000313" key="8">
    <source>
        <dbReference type="Proteomes" id="UP000589485"/>
    </source>
</evidence>
<reference evidence="7 8" key="1">
    <citation type="submission" date="2019-09" db="EMBL/GenBank/DDBJ databases">
        <title>Bird 10,000 Genomes (B10K) Project - Family phase.</title>
        <authorList>
            <person name="Zhang G."/>
        </authorList>
    </citation>
    <scope>NUCLEOTIDE SEQUENCE [LARGE SCALE GENOMIC DNA]</scope>
    <source>
        <strain evidence="7">B10K-DU-030-41</strain>
        <tissue evidence="7">Muscle</tissue>
    </source>
</reference>
<feature type="domain" description="C-type lectin" evidence="6">
    <location>
        <begin position="12"/>
        <end position="125"/>
    </location>
</feature>
<dbReference type="GO" id="GO:0005615">
    <property type="term" value="C:extracellular space"/>
    <property type="evidence" value="ECO:0007669"/>
    <property type="project" value="TreeGrafter"/>
</dbReference>
<dbReference type="Proteomes" id="UP000589485">
    <property type="component" value="Unassembled WGS sequence"/>
</dbReference>
<dbReference type="GO" id="GO:0030246">
    <property type="term" value="F:carbohydrate binding"/>
    <property type="evidence" value="ECO:0007669"/>
    <property type="project" value="UniProtKB-KW"/>
</dbReference>
<dbReference type="Pfam" id="PF00059">
    <property type="entry name" value="Lectin_C"/>
    <property type="match status" value="1"/>
</dbReference>
<dbReference type="AlphaFoldDB" id="A0A7K7TKJ5"/>
<dbReference type="Gene3D" id="3.10.100.10">
    <property type="entry name" value="Mannose-Binding Protein A, subunit A"/>
    <property type="match status" value="1"/>
</dbReference>
<evidence type="ECO:0000313" key="7">
    <source>
        <dbReference type="EMBL" id="NXA16421.1"/>
    </source>
</evidence>
<evidence type="ECO:0000256" key="3">
    <source>
        <dbReference type="ARBA" id="ARBA00022729"/>
    </source>
</evidence>
<dbReference type="InterPro" id="IPR018378">
    <property type="entry name" value="C-type_lectin_CS"/>
</dbReference>
<dbReference type="InterPro" id="IPR016186">
    <property type="entry name" value="C-type_lectin-like/link_sf"/>
</dbReference>
<dbReference type="EMBL" id="VZSY01004679">
    <property type="protein sequence ID" value="NXA16421.1"/>
    <property type="molecule type" value="Genomic_DNA"/>
</dbReference>
<evidence type="ECO:0000256" key="2">
    <source>
        <dbReference type="ARBA" id="ARBA00022525"/>
    </source>
</evidence>
<dbReference type="PANTHER" id="PTHR22799">
    <property type="entry name" value="TETRANECTIN-RELATED"/>
    <property type="match status" value="1"/>
</dbReference>
<dbReference type="GO" id="GO:0001503">
    <property type="term" value="P:ossification"/>
    <property type="evidence" value="ECO:0007669"/>
    <property type="project" value="TreeGrafter"/>
</dbReference>
<keyword evidence="5" id="KW-1015">Disulfide bond</keyword>
<name>A0A7K7TKJ5_9TYRA</name>
<feature type="non-terminal residue" evidence="7">
    <location>
        <position position="1"/>
    </location>
</feature>
<feature type="non-terminal residue" evidence="7">
    <location>
        <position position="126"/>
    </location>
</feature>
<keyword evidence="2" id="KW-0964">Secreted</keyword>
<dbReference type="InterPro" id="IPR001304">
    <property type="entry name" value="C-type_lectin-like"/>
</dbReference>
<dbReference type="PROSITE" id="PS50041">
    <property type="entry name" value="C_TYPE_LECTIN_2"/>
    <property type="match status" value="1"/>
</dbReference>
<evidence type="ECO:0000259" key="6">
    <source>
        <dbReference type="PROSITE" id="PS50041"/>
    </source>
</evidence>
<evidence type="ECO:0000256" key="1">
    <source>
        <dbReference type="ARBA" id="ARBA00004613"/>
    </source>
</evidence>
<evidence type="ECO:0000256" key="4">
    <source>
        <dbReference type="ARBA" id="ARBA00022734"/>
    </source>
</evidence>
<organism evidence="7 8">
    <name type="scientific">Sapayoa aenigma</name>
    <name type="common">broad-billed sapayoa</name>
    <dbReference type="NCBI Taxonomy" id="239371"/>
    <lineage>
        <taxon>Eukaryota</taxon>
        <taxon>Metazoa</taxon>
        <taxon>Chordata</taxon>
        <taxon>Craniata</taxon>
        <taxon>Vertebrata</taxon>
        <taxon>Euteleostomi</taxon>
        <taxon>Archelosauria</taxon>
        <taxon>Archosauria</taxon>
        <taxon>Dinosauria</taxon>
        <taxon>Saurischia</taxon>
        <taxon>Theropoda</taxon>
        <taxon>Coelurosauria</taxon>
        <taxon>Aves</taxon>
        <taxon>Neognathae</taxon>
        <taxon>Neoaves</taxon>
        <taxon>Telluraves</taxon>
        <taxon>Australaves</taxon>
        <taxon>Passeriformes</taxon>
        <taxon>Tyrannidae</taxon>
        <taxon>Sapayoa</taxon>
    </lineage>
</organism>
<dbReference type="InterPro" id="IPR016187">
    <property type="entry name" value="CTDL_fold"/>
</dbReference>
<proteinExistence type="predicted"/>
<dbReference type="PANTHER" id="PTHR22799:SF1">
    <property type="entry name" value="C-TYPE LECTIN DOMAIN FAMILY 11 MEMBER A"/>
    <property type="match status" value="1"/>
</dbReference>